<name>A0A9E9P371_9BURK</name>
<dbReference type="InterPro" id="IPR053136">
    <property type="entry name" value="UTP_pyrophosphatase-like"/>
</dbReference>
<dbReference type="InterPro" id="IPR002725">
    <property type="entry name" value="YgjP-like_metallopeptidase"/>
</dbReference>
<dbReference type="KEGG" id="ovb:NB640_03265"/>
<dbReference type="AlphaFoldDB" id="A0A9E9P371"/>
<reference evidence="2" key="1">
    <citation type="journal article" date="2022" name="Front. Microbiol.">
        <title>New perspectives on an old grouping: The genomic and phenotypic variability of Oxalobacter formigenes and the implications for calcium oxalate stone prevention.</title>
        <authorList>
            <person name="Chmiel J.A."/>
            <person name="Carr C."/>
            <person name="Stuivenberg G.A."/>
            <person name="Venema R."/>
            <person name="Chanyi R.M."/>
            <person name="Al K.F."/>
            <person name="Giguere D."/>
            <person name="Say H."/>
            <person name="Akouris P.P."/>
            <person name="Dominguez Romero S.A."/>
            <person name="Kwong A."/>
            <person name="Tai V."/>
            <person name="Koval S.F."/>
            <person name="Razvi H."/>
            <person name="Bjazevic J."/>
            <person name="Burton J.P."/>
        </authorList>
    </citation>
    <scope>NUCLEOTIDE SEQUENCE</scope>
    <source>
        <strain evidence="2">WoOx3</strain>
    </source>
</reference>
<proteinExistence type="predicted"/>
<dbReference type="RefSeq" id="WP_269309731.1">
    <property type="nucleotide sequence ID" value="NZ_CP098242.1"/>
</dbReference>
<gene>
    <name evidence="2" type="ORF">NB640_03265</name>
</gene>
<organism evidence="2 3">
    <name type="scientific">Oxalobacter vibrioformis</name>
    <dbReference type="NCBI Taxonomy" id="933080"/>
    <lineage>
        <taxon>Bacteria</taxon>
        <taxon>Pseudomonadati</taxon>
        <taxon>Pseudomonadota</taxon>
        <taxon>Betaproteobacteria</taxon>
        <taxon>Burkholderiales</taxon>
        <taxon>Oxalobacteraceae</taxon>
        <taxon>Oxalobacter</taxon>
    </lineage>
</organism>
<evidence type="ECO:0000313" key="2">
    <source>
        <dbReference type="EMBL" id="WAW10694.1"/>
    </source>
</evidence>
<dbReference type="PANTHER" id="PTHR30399">
    <property type="entry name" value="UNCHARACTERIZED PROTEIN YGJP"/>
    <property type="match status" value="1"/>
</dbReference>
<dbReference type="Proteomes" id="UP001156215">
    <property type="component" value="Chromosome"/>
</dbReference>
<protein>
    <submittedName>
        <fullName evidence="2">M48 family metallopeptidase</fullName>
    </submittedName>
</protein>
<accession>A0A9E9P371</accession>
<dbReference type="Pfam" id="PF01863">
    <property type="entry name" value="YgjP-like"/>
    <property type="match status" value="1"/>
</dbReference>
<keyword evidence="3" id="KW-1185">Reference proteome</keyword>
<dbReference type="EMBL" id="CP098242">
    <property type="protein sequence ID" value="WAW10694.1"/>
    <property type="molecule type" value="Genomic_DNA"/>
</dbReference>
<dbReference type="Gene3D" id="3.30.2010.10">
    <property type="entry name" value="Metalloproteases ('zincins'), catalytic domain"/>
    <property type="match status" value="1"/>
</dbReference>
<dbReference type="PANTHER" id="PTHR30399:SF1">
    <property type="entry name" value="UTP PYROPHOSPHATASE"/>
    <property type="match status" value="1"/>
</dbReference>
<feature type="domain" description="YgjP-like metallopeptidase" evidence="1">
    <location>
        <begin position="73"/>
        <end position="280"/>
    </location>
</feature>
<evidence type="ECO:0000313" key="3">
    <source>
        <dbReference type="Proteomes" id="UP001156215"/>
    </source>
</evidence>
<evidence type="ECO:0000259" key="1">
    <source>
        <dbReference type="Pfam" id="PF01863"/>
    </source>
</evidence>
<sequence>MGRRKVIPDSLPLQLDMFASDVMQILLPPLADQAKDTSFDKSPENPAPTLKKRAIEFSGIRIEYEFRRSKRRTIGFLVNENGLRVTAPRWATLKSVEEAIREKESWITSKLHYFLHQYKKRQETPLQLENGTILPYLGDNLLLRLQNGPANNILMNDITKELFVTSSNAAQSTIEENLRHWFQEKARQFFSERMPVYAAMLGVNYCSFSLSSAKQRWGSCSISGNIRLNWRLIYFSPSLIDYVIVHELAHLREMNHSKRFWEIVSQAYPDYRAARKALNQQNSQILALL</sequence>
<dbReference type="CDD" id="cd07344">
    <property type="entry name" value="M48_yhfN_like"/>
    <property type="match status" value="1"/>
</dbReference>